<dbReference type="Pfam" id="PF00722">
    <property type="entry name" value="Glyco_hydro_16"/>
    <property type="match status" value="1"/>
</dbReference>
<dbReference type="Proteomes" id="UP000184612">
    <property type="component" value="Unassembled WGS sequence"/>
</dbReference>
<feature type="signal peptide" evidence="3">
    <location>
        <begin position="1"/>
        <end position="35"/>
    </location>
</feature>
<dbReference type="Gene3D" id="2.60.120.200">
    <property type="match status" value="1"/>
</dbReference>
<name>A0A1M7YE49_9FIRM</name>
<dbReference type="PROSITE" id="PS51762">
    <property type="entry name" value="GH16_2"/>
    <property type="match status" value="1"/>
</dbReference>
<dbReference type="SUPFAM" id="SSF48726">
    <property type="entry name" value="Immunoglobulin"/>
    <property type="match status" value="1"/>
</dbReference>
<dbReference type="Gene3D" id="2.60.40.1080">
    <property type="match status" value="1"/>
</dbReference>
<evidence type="ECO:0000313" key="7">
    <source>
        <dbReference type="EMBL" id="SHO50871.1"/>
    </source>
</evidence>
<sequence length="1489" mass="160513">MGKGKRKKRIALYFKRAAVAMLVMVMLLQPIPGTAGSSVKSVEAAVTTGDYIDLQNTATELWVGGDNGWGGSHAAVSENGTKATIDISNFGVGENEWTLQYMVKDLGLKSSTKYQVEFDITSTIDKEVFIKLDDTGLIEDSINLTEGTKYHYSKESAAGTLSADKQFLYFALGRKGSEANDLNGTVTIENVKVEEVNDTETAADITVNKKGTSVKFQLEKDAAAATAKVYYAVCASEALADTLSVGDAAFKECIMSKKANGIWEVSDTVALADGQVIRYYFDKDGVAATPVNYTFSGFTAVDYTYDNQADLAAEGFSLAWADEFNGTELDPNKWSFQIGTKDPNGGPDYWGNQEKEYYTDSNHAVKDGKLVITAKQESKEGMPYTSTRIRTKTDAGDTLYAARYGRIEARMKLPAEEGLWPAFWMLPADTSTYGTWAASGELDIMEARGRVPDKVGGTIHFGSQWPNNTYYGKEKTLDSSTDIGAYHLYSVEWEPGKITWLVDDVPYFSTGNFWSKDSGSAENYAYGAPFDVPFYLILNLAVGGTFDGAANLGNAEFPADMEVDYVRVYKKSDAYYQNLEDNLTTPETDRDKTSFESPAYQPAGVDGDYVKDTAFDTLKTVTEVKPDDTDWQFFVGAFGGEATVTKDTIDGTAYAKASITKGGDQNYAIQLIKHFPFASGYTYEISFDGLASVNREFLLKPCGDADNGWAGYGTSKTFGLTTTMTHYTHQFTMDKDSDPTARLEFDLGREAGDVWIGNVVVKQVEPEKADTTDIFKNPDQNGGNHIYNGSFDQGAGRLAFWRTENVAVNVPGVINQEYDAVTGDKGDFSRRALVTANDSNARIYQNGIWLQQSDIYQLSLNLSSQAATKVSAVLTNKDGSRVYMKKNLDVTGTGTEGFTVNFAMPKGVTDKEAVFSLVFEKGSTVSADNIRLVRTTNNNVTIDYSGVVLEPVKTDSTGWINNLNNGGSVTPAANQDGEITSQTVTNQLNYMSMLYVPVSVKKGITYHLSFQAKSQYNNSVMLNIQEDNSWAVTLEGNLNMKAEEWQEFNYTLNSTLTNGSNPIFLKFLLSGPDVIAGTFKVKNVSMTAEVLEGAKDAPADTILSSNPPVEGSDYVIALKDGDYKTKFFNCVEKPDRKALVMVNGSALPDGSVKDGTIVIPASILGRGAYTIELALDGFNSITLLGTVKDAVNPGSNPGNNTADNNKKVTDAAAPVIVTQPAGGKYVYNEAAASLSVRATGDGTLSYQWYKNNADTASGASAISGATGASYTPSTAKVGKAYYYCVVTNTNKEATGVKDATATTNLVTVEVTKAANTITGVGNVSTVYGSAAFTLTAKAKGTITYKSSNPKVVAVDSKSGRVVIKGTGKATITVTADGSGNYKAGVKKITVTVTPKKATVTSLKSGRANSLTVAWAKDTRAAGYEIQYSTGRDFSNAKTVTVSKNVATTKTISKLKGGKTYYVRVRAYTKSGTAILTGSWSAAKKVVVKK</sequence>
<feature type="domain" description="Ig-like" evidence="4">
    <location>
        <begin position="1214"/>
        <end position="1302"/>
    </location>
</feature>
<organism evidence="7 8">
    <name type="scientific">Anaerocolumna xylanovorans DSM 12503</name>
    <dbReference type="NCBI Taxonomy" id="1121345"/>
    <lineage>
        <taxon>Bacteria</taxon>
        <taxon>Bacillati</taxon>
        <taxon>Bacillota</taxon>
        <taxon>Clostridia</taxon>
        <taxon>Lachnospirales</taxon>
        <taxon>Lachnospiraceae</taxon>
        <taxon>Anaerocolumna</taxon>
    </lineage>
</organism>
<reference evidence="7 8" key="1">
    <citation type="submission" date="2016-12" db="EMBL/GenBank/DDBJ databases">
        <authorList>
            <person name="Song W.-J."/>
            <person name="Kurnit D.M."/>
        </authorList>
    </citation>
    <scope>NUCLEOTIDE SEQUENCE [LARGE SCALE GENOMIC DNA]</scope>
    <source>
        <strain evidence="7 8">DSM 12503</strain>
    </source>
</reference>
<dbReference type="SUPFAM" id="SSF49899">
    <property type="entry name" value="Concanavalin A-like lectins/glucanases"/>
    <property type="match status" value="1"/>
</dbReference>
<proteinExistence type="inferred from homology"/>
<dbReference type="SUPFAM" id="SSF49785">
    <property type="entry name" value="Galactose-binding domain-like"/>
    <property type="match status" value="4"/>
</dbReference>
<dbReference type="STRING" id="1121345.SAMN02745217_02948"/>
<evidence type="ECO:0000259" key="5">
    <source>
        <dbReference type="PROSITE" id="PS50853"/>
    </source>
</evidence>
<protein>
    <submittedName>
        <fullName evidence="7">Beta-glucanase, GH16 family</fullName>
    </submittedName>
</protein>
<dbReference type="Pfam" id="PF00041">
    <property type="entry name" value="fn3"/>
    <property type="match status" value="1"/>
</dbReference>
<dbReference type="InterPro" id="IPR008979">
    <property type="entry name" value="Galactose-bd-like_sf"/>
</dbReference>
<dbReference type="PANTHER" id="PTHR10963">
    <property type="entry name" value="GLYCOSYL HYDROLASE-RELATED"/>
    <property type="match status" value="1"/>
</dbReference>
<dbReference type="CDD" id="cd00063">
    <property type="entry name" value="FN3"/>
    <property type="match status" value="1"/>
</dbReference>
<dbReference type="PROSITE" id="PS50853">
    <property type="entry name" value="FN3"/>
    <property type="match status" value="1"/>
</dbReference>
<dbReference type="OrthoDB" id="9809583at2"/>
<dbReference type="PROSITE" id="PS50835">
    <property type="entry name" value="IG_LIKE"/>
    <property type="match status" value="1"/>
</dbReference>
<dbReference type="InterPro" id="IPR036116">
    <property type="entry name" value="FN3_sf"/>
</dbReference>
<evidence type="ECO:0000256" key="3">
    <source>
        <dbReference type="SAM" id="SignalP"/>
    </source>
</evidence>
<dbReference type="InterPro" id="IPR050546">
    <property type="entry name" value="Glycosyl_Hydrlase_16"/>
</dbReference>
<dbReference type="SUPFAM" id="SSF49265">
    <property type="entry name" value="Fibronectin type III"/>
    <property type="match status" value="1"/>
</dbReference>
<dbReference type="PANTHER" id="PTHR10963:SF55">
    <property type="entry name" value="GLYCOSIDE HYDROLASE FAMILY 16 PROTEIN"/>
    <property type="match status" value="1"/>
</dbReference>
<dbReference type="InterPro" id="IPR036179">
    <property type="entry name" value="Ig-like_dom_sf"/>
</dbReference>
<dbReference type="Gene3D" id="2.60.120.260">
    <property type="entry name" value="Galactose-binding domain-like"/>
    <property type="match status" value="4"/>
</dbReference>
<feature type="domain" description="GH16" evidence="6">
    <location>
        <begin position="303"/>
        <end position="574"/>
    </location>
</feature>
<dbReference type="Gene3D" id="2.60.40.10">
    <property type="entry name" value="Immunoglobulins"/>
    <property type="match status" value="2"/>
</dbReference>
<dbReference type="EMBL" id="FRFD01000008">
    <property type="protein sequence ID" value="SHO50871.1"/>
    <property type="molecule type" value="Genomic_DNA"/>
</dbReference>
<evidence type="ECO:0000259" key="4">
    <source>
        <dbReference type="PROSITE" id="PS50835"/>
    </source>
</evidence>
<evidence type="ECO:0000313" key="8">
    <source>
        <dbReference type="Proteomes" id="UP000184612"/>
    </source>
</evidence>
<feature type="domain" description="Fibronectin type-III" evidence="5">
    <location>
        <begin position="1393"/>
        <end position="1489"/>
    </location>
</feature>
<dbReference type="InterPro" id="IPR000757">
    <property type="entry name" value="Beta-glucanase-like"/>
</dbReference>
<feature type="region of interest" description="Disordered" evidence="2">
    <location>
        <begin position="581"/>
        <end position="604"/>
    </location>
</feature>
<dbReference type="InterPro" id="IPR008964">
    <property type="entry name" value="Invasin/intimin_cell_adhesion"/>
</dbReference>
<feature type="chain" id="PRO_5038770680" evidence="3">
    <location>
        <begin position="36"/>
        <end position="1489"/>
    </location>
</feature>
<dbReference type="InterPro" id="IPR013320">
    <property type="entry name" value="ConA-like_dom_sf"/>
</dbReference>
<keyword evidence="8" id="KW-1185">Reference proteome</keyword>
<comment type="similarity">
    <text evidence="1">Belongs to the glycosyl hydrolase 16 family.</text>
</comment>
<dbReference type="CDD" id="cd08023">
    <property type="entry name" value="GH16_laminarinase_like"/>
    <property type="match status" value="1"/>
</dbReference>
<dbReference type="GO" id="GO:0004553">
    <property type="term" value="F:hydrolase activity, hydrolyzing O-glycosyl compounds"/>
    <property type="evidence" value="ECO:0007669"/>
    <property type="project" value="InterPro"/>
</dbReference>
<dbReference type="RefSeq" id="WP_073589596.1">
    <property type="nucleotide sequence ID" value="NZ_FRFD01000008.1"/>
</dbReference>
<evidence type="ECO:0000256" key="2">
    <source>
        <dbReference type="SAM" id="MobiDB-lite"/>
    </source>
</evidence>
<dbReference type="SMART" id="SM00060">
    <property type="entry name" value="FN3"/>
    <property type="match status" value="1"/>
</dbReference>
<keyword evidence="3" id="KW-0732">Signal</keyword>
<gene>
    <name evidence="7" type="ORF">SAMN02745217_02948</name>
</gene>
<dbReference type="GO" id="GO:0005975">
    <property type="term" value="P:carbohydrate metabolic process"/>
    <property type="evidence" value="ECO:0007669"/>
    <property type="project" value="InterPro"/>
</dbReference>
<dbReference type="SUPFAM" id="SSF49373">
    <property type="entry name" value="Invasin/intimin cell-adhesion fragments"/>
    <property type="match status" value="1"/>
</dbReference>
<dbReference type="InterPro" id="IPR007110">
    <property type="entry name" value="Ig-like_dom"/>
</dbReference>
<accession>A0A1M7YE49</accession>
<evidence type="ECO:0000256" key="1">
    <source>
        <dbReference type="ARBA" id="ARBA00006865"/>
    </source>
</evidence>
<dbReference type="InterPro" id="IPR003961">
    <property type="entry name" value="FN3_dom"/>
</dbReference>
<evidence type="ECO:0000259" key="6">
    <source>
        <dbReference type="PROSITE" id="PS51762"/>
    </source>
</evidence>
<dbReference type="InterPro" id="IPR013783">
    <property type="entry name" value="Ig-like_fold"/>
</dbReference>